<proteinExistence type="predicted"/>
<comment type="caution">
    <text evidence="2">The sequence shown here is derived from an EMBL/GenBank/DDBJ whole genome shotgun (WGS) entry which is preliminary data.</text>
</comment>
<evidence type="ECO:0000256" key="1">
    <source>
        <dbReference type="SAM" id="MobiDB-lite"/>
    </source>
</evidence>
<evidence type="ECO:0000313" key="3">
    <source>
        <dbReference type="Proteomes" id="UP000735302"/>
    </source>
</evidence>
<protein>
    <submittedName>
        <fullName evidence="2">Uncharacterized protein</fullName>
    </submittedName>
</protein>
<feature type="region of interest" description="Disordered" evidence="1">
    <location>
        <begin position="45"/>
        <end position="75"/>
    </location>
</feature>
<keyword evidence="3" id="KW-1185">Reference proteome</keyword>
<dbReference type="EMBL" id="BLXT01005679">
    <property type="protein sequence ID" value="GFO24920.1"/>
    <property type="molecule type" value="Genomic_DNA"/>
</dbReference>
<accession>A0AAV4C019</accession>
<gene>
    <name evidence="2" type="ORF">PoB_005142500</name>
</gene>
<name>A0AAV4C019_9GAST</name>
<dbReference type="AlphaFoldDB" id="A0AAV4C019"/>
<reference evidence="2 3" key="1">
    <citation type="journal article" date="2021" name="Elife">
        <title>Chloroplast acquisition without the gene transfer in kleptoplastic sea slugs, Plakobranchus ocellatus.</title>
        <authorList>
            <person name="Maeda T."/>
            <person name="Takahashi S."/>
            <person name="Yoshida T."/>
            <person name="Shimamura S."/>
            <person name="Takaki Y."/>
            <person name="Nagai Y."/>
            <person name="Toyoda A."/>
            <person name="Suzuki Y."/>
            <person name="Arimoto A."/>
            <person name="Ishii H."/>
            <person name="Satoh N."/>
            <person name="Nishiyama T."/>
            <person name="Hasebe M."/>
            <person name="Maruyama T."/>
            <person name="Minagawa J."/>
            <person name="Obokata J."/>
            <person name="Shigenobu S."/>
        </authorList>
    </citation>
    <scope>NUCLEOTIDE SEQUENCE [LARGE SCALE GENOMIC DNA]</scope>
</reference>
<organism evidence="2 3">
    <name type="scientific">Plakobranchus ocellatus</name>
    <dbReference type="NCBI Taxonomy" id="259542"/>
    <lineage>
        <taxon>Eukaryota</taxon>
        <taxon>Metazoa</taxon>
        <taxon>Spiralia</taxon>
        <taxon>Lophotrochozoa</taxon>
        <taxon>Mollusca</taxon>
        <taxon>Gastropoda</taxon>
        <taxon>Heterobranchia</taxon>
        <taxon>Euthyneura</taxon>
        <taxon>Panpulmonata</taxon>
        <taxon>Sacoglossa</taxon>
        <taxon>Placobranchoidea</taxon>
        <taxon>Plakobranchidae</taxon>
        <taxon>Plakobranchus</taxon>
    </lineage>
</organism>
<evidence type="ECO:0000313" key="2">
    <source>
        <dbReference type="EMBL" id="GFO24920.1"/>
    </source>
</evidence>
<feature type="non-terminal residue" evidence="2">
    <location>
        <position position="1"/>
    </location>
</feature>
<sequence>RPLPFLLGNFKLTLLLYEQRSIPLDLQQSCGFFPLRTLLPLAIHPSTSPLPVELSRERSRGFRSSVDVPSASTKI</sequence>
<dbReference type="Proteomes" id="UP000735302">
    <property type="component" value="Unassembled WGS sequence"/>
</dbReference>